<protein>
    <submittedName>
        <fullName evidence="3">Uncharacterized protein</fullName>
    </submittedName>
</protein>
<keyword evidence="2" id="KW-1133">Transmembrane helix</keyword>
<feature type="region of interest" description="Disordered" evidence="1">
    <location>
        <begin position="549"/>
        <end position="592"/>
    </location>
</feature>
<reference evidence="3" key="1">
    <citation type="submission" date="2023-08" db="EMBL/GenBank/DDBJ databases">
        <authorList>
            <person name="Chen Y."/>
            <person name="Shah S."/>
            <person name="Dougan E. K."/>
            <person name="Thang M."/>
            <person name="Chan C."/>
        </authorList>
    </citation>
    <scope>NUCLEOTIDE SEQUENCE</scope>
</reference>
<feature type="compositionally biased region" description="Basic and acidic residues" evidence="1">
    <location>
        <begin position="304"/>
        <end position="335"/>
    </location>
</feature>
<feature type="compositionally biased region" description="Basic and acidic residues" evidence="1">
    <location>
        <begin position="356"/>
        <end position="392"/>
    </location>
</feature>
<keyword evidence="4" id="KW-1185">Reference proteome</keyword>
<dbReference type="Proteomes" id="UP001178507">
    <property type="component" value="Unassembled WGS sequence"/>
</dbReference>
<feature type="region of interest" description="Disordered" evidence="1">
    <location>
        <begin position="290"/>
        <end position="503"/>
    </location>
</feature>
<dbReference type="EMBL" id="CAUJNA010003846">
    <property type="protein sequence ID" value="CAJ1410900.1"/>
    <property type="molecule type" value="Genomic_DNA"/>
</dbReference>
<evidence type="ECO:0000313" key="3">
    <source>
        <dbReference type="EMBL" id="CAJ1410900.1"/>
    </source>
</evidence>
<dbReference type="AlphaFoldDB" id="A0AA36NFN1"/>
<organism evidence="3 4">
    <name type="scientific">Effrenium voratum</name>
    <dbReference type="NCBI Taxonomy" id="2562239"/>
    <lineage>
        <taxon>Eukaryota</taxon>
        <taxon>Sar</taxon>
        <taxon>Alveolata</taxon>
        <taxon>Dinophyceae</taxon>
        <taxon>Suessiales</taxon>
        <taxon>Symbiodiniaceae</taxon>
        <taxon>Effrenium</taxon>
    </lineage>
</organism>
<comment type="caution">
    <text evidence="3">The sequence shown here is derived from an EMBL/GenBank/DDBJ whole genome shotgun (WGS) entry which is preliminary data.</text>
</comment>
<gene>
    <name evidence="3" type="ORF">EVOR1521_LOCUS31624</name>
</gene>
<sequence>MARDLAVILGDIIRKGRCPEVLVVYTCGHTCQAEVQLAKFLEKRDPRTAARTLRVACRSGEHLGEEGTFKVEVPGGPCRHSACASSSSAGRRTQLRCGATDMDLSTCEAPEDPIPVGIAYVQFATWVQSSNEEPQHIKLITCKGTQTWRQFFTTPGSLGPVLIGMALWLLLCILYAVYATPANIMVSPETFYKQVQDQIEKIPVPKDSPHYSHYRRYYLQQYQQHLTQYREMEEDWKLNRGPRLHSGALLQGLGLGTWFFVAVLALCEWKYTTVTTWINSVEEHWAAWRRSRNEAGQGKKKRKKAEEPKEKAKPKELKSKEAEKRKPKRKAEDATVPRQTCDSAQGSSRSLWSWFARERDDVSTHKEAVEPDEAKEGHEPEAPKARAAKAEEEPAVEPEPVCENPVQEQAEEDGQEQEEDDQEEEEEEEEEKEEEDGKEEQAEDQQASDSEKGAHAEAEEKHESDDGSWQMVTKGRLKAAPSAQKPPEPVPAEPDEPIVQVPKHPETLSTQELVDLLQTSSVRRQLLRRGVPIREQLLHWFRELQEPPSKLMPVQQPASAASKAQRPGPAGAGPRPDRPKATPAPWSKLERKGMEVKVPLRAEAPEFFPNDMSHMPANTVLVPCVWTGRVLGSASWSCVGAGGNGSARRYSLDGAHEREFLGAAESAVRPGAAL</sequence>
<proteinExistence type="predicted"/>
<accession>A0AA36NFN1</accession>
<keyword evidence="2" id="KW-0472">Membrane</keyword>
<feature type="compositionally biased region" description="Acidic residues" evidence="1">
    <location>
        <begin position="409"/>
        <end position="443"/>
    </location>
</feature>
<evidence type="ECO:0000256" key="1">
    <source>
        <dbReference type="SAM" id="MobiDB-lite"/>
    </source>
</evidence>
<feature type="compositionally biased region" description="Basic and acidic residues" evidence="1">
    <location>
        <begin position="449"/>
        <end position="465"/>
    </location>
</feature>
<evidence type="ECO:0000313" key="4">
    <source>
        <dbReference type="Proteomes" id="UP001178507"/>
    </source>
</evidence>
<feature type="transmembrane region" description="Helical" evidence="2">
    <location>
        <begin position="158"/>
        <end position="178"/>
    </location>
</feature>
<name>A0AA36NFN1_9DINO</name>
<feature type="compositionally biased region" description="Low complexity" evidence="1">
    <location>
        <begin position="398"/>
        <end position="408"/>
    </location>
</feature>
<feature type="compositionally biased region" description="Low complexity" evidence="1">
    <location>
        <begin position="564"/>
        <end position="574"/>
    </location>
</feature>
<evidence type="ECO:0000256" key="2">
    <source>
        <dbReference type="SAM" id="Phobius"/>
    </source>
</evidence>
<keyword evidence="2" id="KW-0812">Transmembrane</keyword>
<feature type="compositionally biased region" description="Polar residues" evidence="1">
    <location>
        <begin position="337"/>
        <end position="351"/>
    </location>
</feature>